<dbReference type="Proteomes" id="UP000001307">
    <property type="component" value="Unassembled WGS sequence"/>
</dbReference>
<keyword evidence="5 7" id="KW-1133">Transmembrane helix</keyword>
<keyword evidence="3 7" id="KW-0812">Transmembrane</keyword>
<evidence type="ECO:0000256" key="5">
    <source>
        <dbReference type="ARBA" id="ARBA00022989"/>
    </source>
</evidence>
<dbReference type="GO" id="GO:0036376">
    <property type="term" value="P:sodium ion export across plasma membrane"/>
    <property type="evidence" value="ECO:0007669"/>
    <property type="project" value="TreeGrafter"/>
</dbReference>
<evidence type="ECO:0000256" key="6">
    <source>
        <dbReference type="ARBA" id="ARBA00023136"/>
    </source>
</evidence>
<evidence type="ECO:0008006" key="12">
    <source>
        <dbReference type="Google" id="ProtNLM"/>
    </source>
</evidence>
<dbReference type="Pfam" id="PF00287">
    <property type="entry name" value="Na_K-ATPase"/>
    <property type="match status" value="2"/>
</dbReference>
<dbReference type="GO" id="GO:0001671">
    <property type="term" value="F:ATPase activator activity"/>
    <property type="evidence" value="ECO:0007669"/>
    <property type="project" value="TreeGrafter"/>
</dbReference>
<evidence type="ECO:0000256" key="4">
    <source>
        <dbReference type="ARBA" id="ARBA00022968"/>
    </source>
</evidence>
<proteinExistence type="inferred from homology"/>
<evidence type="ECO:0000313" key="8">
    <source>
        <dbReference type="EMBL" id="CBY21811.1"/>
    </source>
</evidence>
<reference evidence="8" key="1">
    <citation type="journal article" date="2010" name="Science">
        <title>Plasticity of animal genome architecture unmasked by rapid evolution of a pelagic tunicate.</title>
        <authorList>
            <person name="Denoeud F."/>
            <person name="Henriet S."/>
            <person name="Mungpakdee S."/>
            <person name="Aury J.M."/>
            <person name="Da Silva C."/>
            <person name="Brinkmann H."/>
            <person name="Mikhaleva J."/>
            <person name="Olsen L.C."/>
            <person name="Jubin C."/>
            <person name="Canestro C."/>
            <person name="Bouquet J.M."/>
            <person name="Danks G."/>
            <person name="Poulain J."/>
            <person name="Campsteijn C."/>
            <person name="Adamski M."/>
            <person name="Cross I."/>
            <person name="Yadetie F."/>
            <person name="Muffato M."/>
            <person name="Louis A."/>
            <person name="Butcher S."/>
            <person name="Tsagkogeorga G."/>
            <person name="Konrad A."/>
            <person name="Singh S."/>
            <person name="Jensen M.F."/>
            <person name="Cong E.H."/>
            <person name="Eikeseth-Otteraa H."/>
            <person name="Noel B."/>
            <person name="Anthouard V."/>
            <person name="Porcel B.M."/>
            <person name="Kachouri-Lafond R."/>
            <person name="Nishino A."/>
            <person name="Ugolini M."/>
            <person name="Chourrout P."/>
            <person name="Nishida H."/>
            <person name="Aasland R."/>
            <person name="Huzurbazar S."/>
            <person name="Westhof E."/>
            <person name="Delsuc F."/>
            <person name="Lehrach H."/>
            <person name="Reinhardt R."/>
            <person name="Weissenbach J."/>
            <person name="Roy S.W."/>
            <person name="Artiguenave F."/>
            <person name="Postlethwait J.H."/>
            <person name="Manak J.R."/>
            <person name="Thompson E.M."/>
            <person name="Jaillon O."/>
            <person name="Du Pasquier L."/>
            <person name="Boudinot P."/>
            <person name="Liberles D.A."/>
            <person name="Volff J.N."/>
            <person name="Philippe H."/>
            <person name="Lenhard B."/>
            <person name="Roest Crollius H."/>
            <person name="Wincker P."/>
            <person name="Chourrout D."/>
        </authorList>
    </citation>
    <scope>NUCLEOTIDE SEQUENCE [LARGE SCALE GENOMIC DNA]</scope>
</reference>
<evidence type="ECO:0000313" key="9">
    <source>
        <dbReference type="EMBL" id="CBY31599.1"/>
    </source>
</evidence>
<dbReference type="FunCoup" id="E4WWR9">
    <property type="interactions" value="24"/>
</dbReference>
<evidence type="ECO:0000313" key="10">
    <source>
        <dbReference type="EMBL" id="CBY39978.1"/>
    </source>
</evidence>
<dbReference type="PANTHER" id="PTHR11523:SF28">
    <property type="entry name" value="NA_K-ATPASE BETA SUBUNIT ISOFORM 4-RELATED"/>
    <property type="match status" value="1"/>
</dbReference>
<dbReference type="InterPro" id="IPR000402">
    <property type="entry name" value="Na/K_ATPase_sub_beta"/>
</dbReference>
<protein>
    <recommendedName>
        <fullName evidence="12">Sodium/potassium-transporting ATPase subunit beta</fullName>
    </recommendedName>
</protein>
<name>E4WWR9_OIKDI</name>
<dbReference type="EMBL" id="FN653018">
    <property type="protein sequence ID" value="CBY21811.1"/>
    <property type="molecule type" value="Genomic_DNA"/>
</dbReference>
<dbReference type="EMBL" id="FN654309">
    <property type="protein sequence ID" value="CBY31599.1"/>
    <property type="molecule type" value="Genomic_DNA"/>
</dbReference>
<dbReference type="InterPro" id="IPR038702">
    <property type="entry name" value="Na/K_ATPase_sub_beta_sf"/>
</dbReference>
<dbReference type="OrthoDB" id="5912413at2759"/>
<evidence type="ECO:0000256" key="7">
    <source>
        <dbReference type="SAM" id="Phobius"/>
    </source>
</evidence>
<dbReference type="GO" id="GO:0006883">
    <property type="term" value="P:intracellular sodium ion homeostasis"/>
    <property type="evidence" value="ECO:0007669"/>
    <property type="project" value="TreeGrafter"/>
</dbReference>
<comment type="subcellular location">
    <subcellularLocation>
        <location evidence="1">Membrane</location>
        <topology evidence="1">Single-pass type II membrane protein</topology>
    </subcellularLocation>
</comment>
<dbReference type="GO" id="GO:0030007">
    <property type="term" value="P:intracellular potassium ion homeostasis"/>
    <property type="evidence" value="ECO:0007669"/>
    <property type="project" value="TreeGrafter"/>
</dbReference>
<gene>
    <name evidence="8" type="ORF">GSOID_T00011339001</name>
    <name evidence="10" type="ORF">GSOID_T00020580001</name>
    <name evidence="9" type="ORF">GSOID_T00025512001</name>
</gene>
<dbReference type="InParanoid" id="E4WWR9"/>
<dbReference type="GO" id="GO:1990573">
    <property type="term" value="P:potassium ion import across plasma membrane"/>
    <property type="evidence" value="ECO:0007669"/>
    <property type="project" value="TreeGrafter"/>
</dbReference>
<evidence type="ECO:0000256" key="3">
    <source>
        <dbReference type="ARBA" id="ARBA00022692"/>
    </source>
</evidence>
<keyword evidence="4" id="KW-0735">Signal-anchor</keyword>
<comment type="similarity">
    <text evidence="2">Belongs to the X(+)/potassium ATPases subunit beta family.</text>
</comment>
<dbReference type="PANTHER" id="PTHR11523">
    <property type="entry name" value="SODIUM/POTASSIUM-DEPENDENT ATPASE BETA SUBUNIT"/>
    <property type="match status" value="1"/>
</dbReference>
<keyword evidence="6 7" id="KW-0472">Membrane</keyword>
<evidence type="ECO:0000256" key="2">
    <source>
        <dbReference type="ARBA" id="ARBA00005876"/>
    </source>
</evidence>
<organism evidence="8">
    <name type="scientific">Oikopleura dioica</name>
    <name type="common">Tunicate</name>
    <dbReference type="NCBI Taxonomy" id="34765"/>
    <lineage>
        <taxon>Eukaryota</taxon>
        <taxon>Metazoa</taxon>
        <taxon>Chordata</taxon>
        <taxon>Tunicata</taxon>
        <taxon>Appendicularia</taxon>
        <taxon>Copelata</taxon>
        <taxon>Oikopleuridae</taxon>
        <taxon>Oikopleura</taxon>
    </lineage>
</organism>
<evidence type="ECO:0000256" key="1">
    <source>
        <dbReference type="ARBA" id="ARBA00004606"/>
    </source>
</evidence>
<dbReference type="Gene3D" id="2.60.40.1660">
    <property type="entry name" value="Na, k-atpase alpha subunit"/>
    <property type="match status" value="1"/>
</dbReference>
<dbReference type="AlphaFoldDB" id="E4WWR9"/>
<evidence type="ECO:0000313" key="11">
    <source>
        <dbReference type="Proteomes" id="UP000001307"/>
    </source>
</evidence>
<accession>E4WWR9</accession>
<keyword evidence="11" id="KW-1185">Reference proteome</keyword>
<feature type="transmembrane region" description="Helical" evidence="7">
    <location>
        <begin position="36"/>
        <end position="56"/>
    </location>
</feature>
<dbReference type="GO" id="GO:0005890">
    <property type="term" value="C:sodium:potassium-exchanging ATPase complex"/>
    <property type="evidence" value="ECO:0007669"/>
    <property type="project" value="InterPro"/>
</dbReference>
<dbReference type="EMBL" id="FN655724">
    <property type="protein sequence ID" value="CBY39978.1"/>
    <property type="molecule type" value="Genomic_DNA"/>
</dbReference>
<dbReference type="Proteomes" id="UP000011014">
    <property type="component" value="Unassembled WGS sequence"/>
</dbReference>
<sequence>MGSDSKTTGPPKFQFYNSETGELLGRNGASWLKITIFYIAYFTFLAGLFMASISIMKTTVNDEKPRLQTRLQIPGLHALPKLDPMDGPESSRLSENDGIAIKYDYATEGNSQIYVDILDKLVDQYSEMDGGEDFSFSSLGECGQAPYGYDSSSPCVWIRLNKVIDWTPVGYFAPTEEKGFTAASLNSRMEKDAVYIRCESKEVESGNLDVATFSYFGGTDGNLESKYYPFTGKKNMPKYQQPIVAVKVGNLTPGVNTRIYCRAFAKNIPIDDRDNLGSVTFEITAGTKTE</sequence>